<organism evidence="1 2">
    <name type="scientific">Stylosanthes scabra</name>
    <dbReference type="NCBI Taxonomy" id="79078"/>
    <lineage>
        <taxon>Eukaryota</taxon>
        <taxon>Viridiplantae</taxon>
        <taxon>Streptophyta</taxon>
        <taxon>Embryophyta</taxon>
        <taxon>Tracheophyta</taxon>
        <taxon>Spermatophyta</taxon>
        <taxon>Magnoliopsida</taxon>
        <taxon>eudicotyledons</taxon>
        <taxon>Gunneridae</taxon>
        <taxon>Pentapetalae</taxon>
        <taxon>rosids</taxon>
        <taxon>fabids</taxon>
        <taxon>Fabales</taxon>
        <taxon>Fabaceae</taxon>
        <taxon>Papilionoideae</taxon>
        <taxon>50 kb inversion clade</taxon>
        <taxon>dalbergioids sensu lato</taxon>
        <taxon>Dalbergieae</taxon>
        <taxon>Pterocarpus clade</taxon>
        <taxon>Stylosanthes</taxon>
    </lineage>
</organism>
<dbReference type="Proteomes" id="UP001341840">
    <property type="component" value="Unassembled WGS sequence"/>
</dbReference>
<accession>A0ABU6XNR5</accession>
<keyword evidence="2" id="KW-1185">Reference proteome</keyword>
<protein>
    <submittedName>
        <fullName evidence="1">Uncharacterized protein</fullName>
    </submittedName>
</protein>
<feature type="non-terminal residue" evidence="1">
    <location>
        <position position="1"/>
    </location>
</feature>
<dbReference type="EMBL" id="JASCZI010212277">
    <property type="protein sequence ID" value="MED6198955.1"/>
    <property type="molecule type" value="Genomic_DNA"/>
</dbReference>
<proteinExistence type="predicted"/>
<reference evidence="1 2" key="1">
    <citation type="journal article" date="2023" name="Plants (Basel)">
        <title>Bridging the Gap: Combining Genomics and Transcriptomics Approaches to Understand Stylosanthes scabra, an Orphan Legume from the Brazilian Caatinga.</title>
        <authorList>
            <person name="Ferreira-Neto J.R.C."/>
            <person name="da Silva M.D."/>
            <person name="Binneck E."/>
            <person name="de Melo N.F."/>
            <person name="da Silva R.H."/>
            <person name="de Melo A.L.T.M."/>
            <person name="Pandolfi V."/>
            <person name="Bustamante F.O."/>
            <person name="Brasileiro-Vidal A.C."/>
            <person name="Benko-Iseppon A.M."/>
        </authorList>
    </citation>
    <scope>NUCLEOTIDE SEQUENCE [LARGE SCALE GENOMIC DNA]</scope>
    <source>
        <tissue evidence="1">Leaves</tissue>
    </source>
</reference>
<gene>
    <name evidence="1" type="ORF">PIB30_071545</name>
</gene>
<evidence type="ECO:0000313" key="2">
    <source>
        <dbReference type="Proteomes" id="UP001341840"/>
    </source>
</evidence>
<name>A0ABU6XNR5_9FABA</name>
<comment type="caution">
    <text evidence="1">The sequence shown here is derived from an EMBL/GenBank/DDBJ whole genome shotgun (WGS) entry which is preliminary data.</text>
</comment>
<evidence type="ECO:0000313" key="1">
    <source>
        <dbReference type="EMBL" id="MED6198955.1"/>
    </source>
</evidence>
<sequence>LCPARLTQATERLQKSARLIRLEELKTRRKSHEHFFCEVAMEEGLVNIQLLDGPIADRCQG</sequence>